<dbReference type="Proteomes" id="UP000011705">
    <property type="component" value="Chromosome"/>
</dbReference>
<dbReference type="PATRIC" id="fig|999432.5.peg.2429"/>
<proteinExistence type="predicted"/>
<gene>
    <name evidence="3" type="ORF">HMPREF9726_02337</name>
</gene>
<comment type="caution">
    <text evidence="3">The sequence shown here is derived from an EMBL/GenBank/DDBJ whole genome shotgun (WGS) entry which is preliminary data.</text>
</comment>
<evidence type="ECO:0000259" key="2">
    <source>
        <dbReference type="SMART" id="SM00271"/>
    </source>
</evidence>
<evidence type="ECO:0000256" key="1">
    <source>
        <dbReference type="SAM" id="MobiDB-lite"/>
    </source>
</evidence>
<dbReference type="InterPro" id="IPR036869">
    <property type="entry name" value="J_dom_sf"/>
</dbReference>
<dbReference type="GeneID" id="2740769"/>
<protein>
    <recommendedName>
        <fullName evidence="2">J domain-containing protein</fullName>
    </recommendedName>
</protein>
<evidence type="ECO:0000313" key="3">
    <source>
        <dbReference type="EMBL" id="EMB30652.1"/>
    </source>
</evidence>
<dbReference type="CDD" id="cd06257">
    <property type="entry name" value="DnaJ"/>
    <property type="match status" value="1"/>
</dbReference>
<name>A0A0E2EEK0_TREDN</name>
<dbReference type="AlphaFoldDB" id="A0A0E2EEK0"/>
<dbReference type="Gene3D" id="1.10.287.110">
    <property type="entry name" value="DnaJ domain"/>
    <property type="match status" value="1"/>
</dbReference>
<feature type="region of interest" description="Disordered" evidence="1">
    <location>
        <begin position="28"/>
        <end position="50"/>
    </location>
</feature>
<feature type="compositionally biased region" description="Basic and acidic residues" evidence="1">
    <location>
        <begin position="41"/>
        <end position="50"/>
    </location>
</feature>
<dbReference type="InterPro" id="IPR001623">
    <property type="entry name" value="DnaJ_domain"/>
</dbReference>
<sequence length="137" mass="15752">MSKNYYNDMGNILRDALTSDDDPFEAAAQRSTGRYRTIGGRMERRPPPKVNKEALRIPVPPELIEDFAVLNVLSGVPLDECKRSWKRLIKKHHPDVQSSPAKQAEANMIIRRINNSYRKIETWFKTGKILSEKDLNS</sequence>
<reference evidence="3" key="1">
    <citation type="submission" date="2012-01" db="EMBL/GenBank/DDBJ databases">
        <title>The Genome Sequence of Treponema denticola H-22.</title>
        <authorList>
            <consortium name="The Broad Institute Genome Sequencing Platform"/>
            <person name="Earl A."/>
            <person name="Ward D."/>
            <person name="Feldgarden M."/>
            <person name="Gevers D."/>
            <person name="Blanton J.M."/>
            <person name="Fenno C.J."/>
            <person name="Baranova O.V."/>
            <person name="Mathney J."/>
            <person name="Dewhirst F.E."/>
            <person name="Izard J."/>
            <person name="Young S.K."/>
            <person name="Zeng Q."/>
            <person name="Gargeya S."/>
            <person name="Fitzgerald M."/>
            <person name="Haas B."/>
            <person name="Abouelleil A."/>
            <person name="Alvarado L."/>
            <person name="Arachchi H.M."/>
            <person name="Berlin A."/>
            <person name="Chapman S.B."/>
            <person name="Gearin G."/>
            <person name="Goldberg J."/>
            <person name="Griggs A."/>
            <person name="Gujja S."/>
            <person name="Hansen M."/>
            <person name="Heiman D."/>
            <person name="Howarth C."/>
            <person name="Larimer J."/>
            <person name="Lui A."/>
            <person name="MacDonald P.J.P."/>
            <person name="McCowen C."/>
            <person name="Montmayeur A."/>
            <person name="Murphy C."/>
            <person name="Neiman D."/>
            <person name="Pearson M."/>
            <person name="Priest M."/>
            <person name="Roberts A."/>
            <person name="Saif S."/>
            <person name="Shea T."/>
            <person name="Sisk P."/>
            <person name="Stolte C."/>
            <person name="Sykes S."/>
            <person name="Wortman J."/>
            <person name="Nusbaum C."/>
            <person name="Birren B."/>
        </authorList>
    </citation>
    <scope>NUCLEOTIDE SEQUENCE [LARGE SCALE GENOMIC DNA]</scope>
    <source>
        <strain evidence="3">H-22</strain>
    </source>
</reference>
<dbReference type="RefSeq" id="WP_002671946.1">
    <property type="nucleotide sequence ID" value="NZ_CM001795.1"/>
</dbReference>
<dbReference type="EMBL" id="AGDV01000021">
    <property type="protein sequence ID" value="EMB30652.1"/>
    <property type="molecule type" value="Genomic_DNA"/>
</dbReference>
<organism evidence="3">
    <name type="scientific">Treponema denticola H-22</name>
    <dbReference type="NCBI Taxonomy" id="999432"/>
    <lineage>
        <taxon>Bacteria</taxon>
        <taxon>Pseudomonadati</taxon>
        <taxon>Spirochaetota</taxon>
        <taxon>Spirochaetia</taxon>
        <taxon>Spirochaetales</taxon>
        <taxon>Treponemataceae</taxon>
        <taxon>Treponema</taxon>
    </lineage>
</organism>
<dbReference type="SUPFAM" id="SSF46565">
    <property type="entry name" value="Chaperone J-domain"/>
    <property type="match status" value="1"/>
</dbReference>
<dbReference type="SMART" id="SM00271">
    <property type="entry name" value="DnaJ"/>
    <property type="match status" value="1"/>
</dbReference>
<dbReference type="HOGENOM" id="CLU_1824500_0_0_12"/>
<feature type="domain" description="J" evidence="2">
    <location>
        <begin position="64"/>
        <end position="125"/>
    </location>
</feature>
<accession>A0A0E2EEK0</accession>